<proteinExistence type="predicted"/>
<organism evidence="1 2">
    <name type="scientific">Symbiodinium pilosum</name>
    <name type="common">Dinoflagellate</name>
    <dbReference type="NCBI Taxonomy" id="2952"/>
    <lineage>
        <taxon>Eukaryota</taxon>
        <taxon>Sar</taxon>
        <taxon>Alveolata</taxon>
        <taxon>Dinophyceae</taxon>
        <taxon>Suessiales</taxon>
        <taxon>Symbiodiniaceae</taxon>
        <taxon>Symbiodinium</taxon>
    </lineage>
</organism>
<protein>
    <submittedName>
        <fullName evidence="1">Dld protein</fullName>
    </submittedName>
</protein>
<sequence>MITVQESQLRYAGAAVIALVGVYKYIGMVAAGDFNYTAIAANAAVAWGVFESGRQSL</sequence>
<accession>A0A812SQP3</accession>
<comment type="caution">
    <text evidence="1">The sequence shown here is derived from an EMBL/GenBank/DDBJ whole genome shotgun (WGS) entry which is preliminary data.</text>
</comment>
<dbReference type="AlphaFoldDB" id="A0A812SQP3"/>
<gene>
    <name evidence="1" type="primary">dld</name>
    <name evidence="1" type="ORF">SPIL2461_LOCUS12494</name>
</gene>
<evidence type="ECO:0000313" key="1">
    <source>
        <dbReference type="EMBL" id="CAE7486794.1"/>
    </source>
</evidence>
<reference evidence="1" key="1">
    <citation type="submission" date="2021-02" db="EMBL/GenBank/DDBJ databases">
        <authorList>
            <person name="Dougan E. K."/>
            <person name="Rhodes N."/>
            <person name="Thang M."/>
            <person name="Chan C."/>
        </authorList>
    </citation>
    <scope>NUCLEOTIDE SEQUENCE</scope>
</reference>
<keyword evidence="2" id="KW-1185">Reference proteome</keyword>
<dbReference type="Proteomes" id="UP000649617">
    <property type="component" value="Unassembled WGS sequence"/>
</dbReference>
<name>A0A812SQP3_SYMPI</name>
<evidence type="ECO:0000313" key="2">
    <source>
        <dbReference type="Proteomes" id="UP000649617"/>
    </source>
</evidence>
<dbReference type="EMBL" id="CAJNIZ010025780">
    <property type="protein sequence ID" value="CAE7486794.1"/>
    <property type="molecule type" value="Genomic_DNA"/>
</dbReference>
<dbReference type="OrthoDB" id="10460169at2759"/>